<gene>
    <name evidence="2" type="ORF">DQ384_33060</name>
</gene>
<sequence>MSRCTVRHRTDWLSLLCGLLFVGVGVRYLTGPPPDVLLMALILLVGLGFAGFVAIIAKAVRKR</sequence>
<feature type="transmembrane region" description="Helical" evidence="1">
    <location>
        <begin position="36"/>
        <end position="57"/>
    </location>
</feature>
<dbReference type="AlphaFoldDB" id="A0A367F473"/>
<comment type="caution">
    <text evidence="2">The sequence shown here is derived from an EMBL/GenBank/DDBJ whole genome shotgun (WGS) entry which is preliminary data.</text>
</comment>
<name>A0A367F473_9ACTN</name>
<reference evidence="2 3" key="1">
    <citation type="submission" date="2018-06" db="EMBL/GenBank/DDBJ databases">
        <title>Sphaerisporangium craniellae sp. nov., isolated from a marine sponge in the South China Sea.</title>
        <authorList>
            <person name="Li L."/>
        </authorList>
    </citation>
    <scope>NUCLEOTIDE SEQUENCE [LARGE SCALE GENOMIC DNA]</scope>
    <source>
        <strain evidence="2 3">CCTCC AA 208026</strain>
    </source>
</reference>
<organism evidence="2 3">
    <name type="scientific">Sphaerisporangium album</name>
    <dbReference type="NCBI Taxonomy" id="509200"/>
    <lineage>
        <taxon>Bacteria</taxon>
        <taxon>Bacillati</taxon>
        <taxon>Actinomycetota</taxon>
        <taxon>Actinomycetes</taxon>
        <taxon>Streptosporangiales</taxon>
        <taxon>Streptosporangiaceae</taxon>
        <taxon>Sphaerisporangium</taxon>
    </lineage>
</organism>
<proteinExistence type="predicted"/>
<evidence type="ECO:0000256" key="1">
    <source>
        <dbReference type="SAM" id="Phobius"/>
    </source>
</evidence>
<dbReference type="EMBL" id="QOIL01000024">
    <property type="protein sequence ID" value="RCG24477.1"/>
    <property type="molecule type" value="Genomic_DNA"/>
</dbReference>
<keyword evidence="1" id="KW-0472">Membrane</keyword>
<accession>A0A367F473</accession>
<dbReference type="Proteomes" id="UP000253094">
    <property type="component" value="Unassembled WGS sequence"/>
</dbReference>
<feature type="transmembrane region" description="Helical" evidence="1">
    <location>
        <begin position="12"/>
        <end position="30"/>
    </location>
</feature>
<keyword evidence="1" id="KW-1133">Transmembrane helix</keyword>
<keyword evidence="3" id="KW-1185">Reference proteome</keyword>
<evidence type="ECO:0000313" key="2">
    <source>
        <dbReference type="EMBL" id="RCG24477.1"/>
    </source>
</evidence>
<evidence type="ECO:0000313" key="3">
    <source>
        <dbReference type="Proteomes" id="UP000253094"/>
    </source>
</evidence>
<protein>
    <submittedName>
        <fullName evidence="2">Uncharacterized protein</fullName>
    </submittedName>
</protein>
<keyword evidence="1" id="KW-0812">Transmembrane</keyword>